<dbReference type="Gene3D" id="1.10.287.90">
    <property type="match status" value="1"/>
</dbReference>
<feature type="transmembrane region" description="Helical" evidence="14">
    <location>
        <begin position="39"/>
        <end position="57"/>
    </location>
</feature>
<evidence type="ECO:0000256" key="2">
    <source>
        <dbReference type="ARBA" id="ARBA00007866"/>
    </source>
</evidence>
<dbReference type="InterPro" id="IPR036257">
    <property type="entry name" value="Cyt_c_oxidase_su2_TM_sf"/>
</dbReference>
<dbReference type="GO" id="GO:0042773">
    <property type="term" value="P:ATP synthesis coupled electron transport"/>
    <property type="evidence" value="ECO:0007669"/>
    <property type="project" value="TreeGrafter"/>
</dbReference>
<evidence type="ECO:0000256" key="6">
    <source>
        <dbReference type="ARBA" id="ARBA00022692"/>
    </source>
</evidence>
<sequence>MKHLFNTFINFDAPMPWGIYFQDSATPQMEGLVELHDNIMYYLVLILFAVGWILFSIMKNFASTKTQISHKYLNHGTLIELIWTITPAVILILIAFPSFKLLYLMDEVNDPSMTILAEGHQWYWSYQYPDFIDSNEEFIEFDSYIVPDSDLEDGGLRMLEVDNRVIVPELTHIRFVITSGDVIHNK</sequence>
<comment type="similarity">
    <text evidence="2 13">Belongs to the cytochrome c oxidase subunit 2 family.</text>
</comment>
<dbReference type="SUPFAM" id="SSF81464">
    <property type="entry name" value="Cytochrome c oxidase subunit II-like, transmembrane region"/>
    <property type="match status" value="1"/>
</dbReference>
<evidence type="ECO:0000259" key="16">
    <source>
        <dbReference type="PROSITE" id="PS50999"/>
    </source>
</evidence>
<evidence type="ECO:0000256" key="4">
    <source>
        <dbReference type="ARBA" id="ARBA00022448"/>
    </source>
</evidence>
<dbReference type="GO" id="GO:0004129">
    <property type="term" value="F:cytochrome-c oxidase activity"/>
    <property type="evidence" value="ECO:0007669"/>
    <property type="project" value="UniProtKB-EC"/>
</dbReference>
<reference evidence="17" key="1">
    <citation type="submission" date="2013-05" db="EMBL/GenBank/DDBJ databases">
        <title>Draft genome sequences of six wheat associated Fusarium spp. isolates.</title>
        <authorList>
            <person name="Moolhuijzen P.M."/>
            <person name="Manners J.M."/>
            <person name="Wilcox S."/>
            <person name="Bellgard M.I."/>
            <person name="Gardiner D.M."/>
        </authorList>
    </citation>
    <scope>NUCLEOTIDE SEQUENCE</scope>
    <source>
        <strain evidence="17">CS3427</strain>
    </source>
</reference>
<evidence type="ECO:0000259" key="15">
    <source>
        <dbReference type="PROSITE" id="PS50857"/>
    </source>
</evidence>
<comment type="function">
    <text evidence="13">Component of the cytochrome c oxidase, the last enzyme in the mitochondrial electron transport chain which drives oxidative phosphorylation. The respiratory chain contains 3 multisubunit complexes succinate dehydrogenase (complex II, CII), ubiquinol-cytochrome c oxidoreductase (cytochrome b-c1 complex, complex III, CIII) and cytochrome c oxidase (complex IV, CIV), that cooperate to transfer electrons derived from NADH and succinate to molecular oxygen, creating an electrochemical gradient over the inner membrane that drives transmembrane transport and the ATP synthase. Cytochrome c oxidase is the component of the respiratory chain that catalyzes the reduction of oxygen to water. Electrons originating from reduced cytochrome c in the intermembrane space (IMS) are transferred via the dinuclear copper A center (CU(A)) of subunit 2 and heme A of subunit 1 to the active site in subunit 1, a binuclear center (BNC) formed by heme A3 and copper B (CU(B)). The BNC reduces molecular oxygen to 2 water molecules using 4 electrons from cytochrome c in the IMS and 4 protons from the mitochondrial matrix.</text>
</comment>
<evidence type="ECO:0000256" key="3">
    <source>
        <dbReference type="ARBA" id="ARBA00015946"/>
    </source>
</evidence>
<evidence type="ECO:0000256" key="14">
    <source>
        <dbReference type="SAM" id="Phobius"/>
    </source>
</evidence>
<dbReference type="GO" id="GO:0005743">
    <property type="term" value="C:mitochondrial inner membrane"/>
    <property type="evidence" value="ECO:0007669"/>
    <property type="project" value="UniProtKB-SubCell"/>
</dbReference>
<keyword evidence="5 13" id="KW-0679">Respiratory chain</keyword>
<protein>
    <recommendedName>
        <fullName evidence="3 13">Cytochrome c oxidase subunit 2</fullName>
    </recommendedName>
</protein>
<dbReference type="InterPro" id="IPR008972">
    <property type="entry name" value="Cupredoxin"/>
</dbReference>
<keyword evidence="13" id="KW-0479">Metal-binding</keyword>
<proteinExistence type="inferred from homology"/>
<keyword evidence="13" id="KW-0999">Mitochondrion inner membrane</keyword>
<keyword evidence="11 13" id="KW-0472">Membrane</keyword>
<organism evidence="17">
    <name type="scientific">Fusarium pseudograminearum CS3427</name>
    <dbReference type="NCBI Taxonomy" id="1318457"/>
    <lineage>
        <taxon>Eukaryota</taxon>
        <taxon>Fungi</taxon>
        <taxon>Dikarya</taxon>
        <taxon>Ascomycota</taxon>
        <taxon>Pezizomycotina</taxon>
        <taxon>Sordariomycetes</taxon>
        <taxon>Hypocreomycetidae</taxon>
        <taxon>Hypocreales</taxon>
        <taxon>Nectriaceae</taxon>
        <taxon>Fusarium</taxon>
    </lineage>
</organism>
<dbReference type="PANTHER" id="PTHR22888:SF9">
    <property type="entry name" value="CYTOCHROME C OXIDASE SUBUNIT 2"/>
    <property type="match status" value="1"/>
</dbReference>
<feature type="domain" description="Cytochrome oxidase subunit II copper A binding" evidence="15">
    <location>
        <begin position="110"/>
        <end position="186"/>
    </location>
</feature>
<comment type="catalytic activity">
    <reaction evidence="12">
        <text>4 Fe(II)-[cytochrome c] + O2 + 8 H(+)(in) = 4 Fe(III)-[cytochrome c] + 2 H2O + 4 H(+)(out)</text>
        <dbReference type="Rhea" id="RHEA:11436"/>
        <dbReference type="Rhea" id="RHEA-COMP:10350"/>
        <dbReference type="Rhea" id="RHEA-COMP:14399"/>
        <dbReference type="ChEBI" id="CHEBI:15377"/>
        <dbReference type="ChEBI" id="CHEBI:15378"/>
        <dbReference type="ChEBI" id="CHEBI:15379"/>
        <dbReference type="ChEBI" id="CHEBI:29033"/>
        <dbReference type="ChEBI" id="CHEBI:29034"/>
        <dbReference type="EC" id="7.1.1.9"/>
    </reaction>
    <physiologicalReaction direction="left-to-right" evidence="12">
        <dbReference type="Rhea" id="RHEA:11437"/>
    </physiologicalReaction>
</comment>
<evidence type="ECO:0000256" key="5">
    <source>
        <dbReference type="ARBA" id="ARBA00022660"/>
    </source>
</evidence>
<keyword evidence="4 13" id="KW-0813">Transport</keyword>
<dbReference type="PROSITE" id="PS50857">
    <property type="entry name" value="COX2_CUA"/>
    <property type="match status" value="1"/>
</dbReference>
<keyword evidence="6 13" id="KW-0812">Transmembrane</keyword>
<accession>W1I960</accession>
<dbReference type="PRINTS" id="PR01166">
    <property type="entry name" value="CYCOXIDASEII"/>
</dbReference>
<evidence type="ECO:0000256" key="1">
    <source>
        <dbReference type="ARBA" id="ARBA00004448"/>
    </source>
</evidence>
<keyword evidence="7" id="KW-1278">Translocase</keyword>
<evidence type="ECO:0000256" key="7">
    <source>
        <dbReference type="ARBA" id="ARBA00022967"/>
    </source>
</evidence>
<comment type="cofactor">
    <cofactor evidence="13">
        <name>Cu cation</name>
        <dbReference type="ChEBI" id="CHEBI:23378"/>
    </cofactor>
    <text evidence="13">Binds a copper A center.</text>
</comment>
<dbReference type="Gene3D" id="2.60.40.420">
    <property type="entry name" value="Cupredoxins - blue copper proteins"/>
    <property type="match status" value="1"/>
</dbReference>
<evidence type="ECO:0000256" key="10">
    <source>
        <dbReference type="ARBA" id="ARBA00023128"/>
    </source>
</evidence>
<dbReference type="FunFam" id="1.10.287.90:FF:000004">
    <property type="entry name" value="Cytochrome c oxidase subunit 2"/>
    <property type="match status" value="1"/>
</dbReference>
<dbReference type="AlphaFoldDB" id="W1I960"/>
<evidence type="ECO:0000256" key="8">
    <source>
        <dbReference type="ARBA" id="ARBA00022982"/>
    </source>
</evidence>
<name>W1I960_FUSPS</name>
<comment type="subcellular location">
    <subcellularLocation>
        <location evidence="1 13">Mitochondrion inner membrane</location>
        <topology evidence="1 13">Multi-pass membrane protein</topology>
    </subcellularLocation>
</comment>
<keyword evidence="8 13" id="KW-0249">Electron transport</keyword>
<keyword evidence="9 14" id="KW-1133">Transmembrane helix</keyword>
<dbReference type="SUPFAM" id="SSF49503">
    <property type="entry name" value="Cupredoxins"/>
    <property type="match status" value="1"/>
</dbReference>
<evidence type="ECO:0000256" key="9">
    <source>
        <dbReference type="ARBA" id="ARBA00022989"/>
    </source>
</evidence>
<keyword evidence="13" id="KW-0186">Copper</keyword>
<evidence type="ECO:0000256" key="13">
    <source>
        <dbReference type="RuleBase" id="RU000457"/>
    </source>
</evidence>
<dbReference type="EMBL" id="HG316976">
    <property type="protein sequence ID" value="CDX48412.1"/>
    <property type="molecule type" value="Genomic_DNA"/>
</dbReference>
<dbReference type="InterPro" id="IPR045187">
    <property type="entry name" value="CcO_II"/>
</dbReference>
<dbReference type="Pfam" id="PF00116">
    <property type="entry name" value="COX2"/>
    <property type="match status" value="1"/>
</dbReference>
<dbReference type="PROSITE" id="PS50999">
    <property type="entry name" value="COX2_TM"/>
    <property type="match status" value="1"/>
</dbReference>
<evidence type="ECO:0000313" key="17">
    <source>
        <dbReference type="EMBL" id="CDL73107.1"/>
    </source>
</evidence>
<dbReference type="Pfam" id="PF02790">
    <property type="entry name" value="COX2_TM"/>
    <property type="match status" value="1"/>
</dbReference>
<dbReference type="InterPro" id="IPR011759">
    <property type="entry name" value="Cyt_c_oxidase_su2_TM_dom"/>
</dbReference>
<keyword evidence="10 13" id="KW-0496">Mitochondrion</keyword>
<dbReference type="GO" id="GO:0005507">
    <property type="term" value="F:copper ion binding"/>
    <property type="evidence" value="ECO:0007669"/>
    <property type="project" value="InterPro"/>
</dbReference>
<dbReference type="EMBL" id="CBMD010001698">
    <property type="protein sequence ID" value="CDL73107.1"/>
    <property type="molecule type" value="Genomic_DNA"/>
</dbReference>
<dbReference type="InterPro" id="IPR002429">
    <property type="entry name" value="CcO_II-like_C"/>
</dbReference>
<evidence type="ECO:0000256" key="11">
    <source>
        <dbReference type="ARBA" id="ARBA00023136"/>
    </source>
</evidence>
<gene>
    <name evidence="17" type="ORF">BN847_0125750</name>
</gene>
<dbReference type="PANTHER" id="PTHR22888">
    <property type="entry name" value="CYTOCHROME C OXIDASE, SUBUNIT II"/>
    <property type="match status" value="1"/>
</dbReference>
<feature type="transmembrane region" description="Helical" evidence="14">
    <location>
        <begin position="78"/>
        <end position="99"/>
    </location>
</feature>
<feature type="domain" description="Cytochrome oxidase subunit II transmembrane region profile" evidence="16">
    <location>
        <begin position="13"/>
        <end position="109"/>
    </location>
</feature>
<evidence type="ECO:0000256" key="12">
    <source>
        <dbReference type="ARBA" id="ARBA00049512"/>
    </source>
</evidence>